<dbReference type="GO" id="GO:0110078">
    <property type="term" value="C:TTT Hsp90 cochaperone complex"/>
    <property type="evidence" value="ECO:0007669"/>
    <property type="project" value="InterPro"/>
</dbReference>
<reference evidence="2" key="1">
    <citation type="submission" date="2018-03" db="EMBL/GenBank/DDBJ databases">
        <authorList>
            <person name="Guldener U."/>
        </authorList>
    </citation>
    <scope>NUCLEOTIDE SEQUENCE</scope>
</reference>
<proteinExistence type="inferred from homology"/>
<dbReference type="Pfam" id="PF10521">
    <property type="entry name" value="Tti2"/>
    <property type="match status" value="1"/>
</dbReference>
<dbReference type="GO" id="GO:0005829">
    <property type="term" value="C:cytosol"/>
    <property type="evidence" value="ECO:0007669"/>
    <property type="project" value="TreeGrafter"/>
</dbReference>
<dbReference type="PANTHER" id="PTHR32226">
    <property type="entry name" value="TELO2-INTERACTING PROTEIN 2"/>
    <property type="match status" value="1"/>
</dbReference>
<dbReference type="AlphaFoldDB" id="A0AAE8MZN8"/>
<sequence length="433" mass="46743">MDQPAHLPRHGGQSLSLDEIADQIPLKQDPSNITLLETIVAQLQHVDSAAVAKQGNDTAVSKLGRFATLFLSPPPMSGDSHGTNDGKDHCEGLMTALDKLSGIPGVLLDDDVLLAVIPFADAAAPWSTDALADTSARILARQISLRDKTDFIVSALLETAIKPHLSKWRSTRLTATGRPAAYDAPAARNIPGDLGAGGPPWVGERATMIHLFRWALDESDATLLEAHWSSFTPFLLALLDDPTTGARVQGLQAAEIFIQKCPGRILVERGIGRVLEEAMLPTLHFLPTHTPESESAQLLGPAYRALVLLARTRFDYDGDRVAKQSLLDKLLREGVFSAYAHSSEYILILEDVVPMLAGAMTDPFLPQHPRYILVVAEALRSTILNCWPRVLDQYGAEILRATVMCWLNVSAGIKAAGQLRGVLNGRSGSDGQG</sequence>
<gene>
    <name evidence="2" type="ORF">DNG_05301</name>
</gene>
<evidence type="ECO:0000313" key="2">
    <source>
        <dbReference type="EMBL" id="SPO02628.1"/>
    </source>
</evidence>
<dbReference type="GO" id="GO:0005634">
    <property type="term" value="C:nucleus"/>
    <property type="evidence" value="ECO:0007669"/>
    <property type="project" value="TreeGrafter"/>
</dbReference>
<evidence type="ECO:0000313" key="3">
    <source>
        <dbReference type="Proteomes" id="UP001187682"/>
    </source>
</evidence>
<dbReference type="Proteomes" id="UP001187682">
    <property type="component" value="Unassembled WGS sequence"/>
</dbReference>
<keyword evidence="3" id="KW-1185">Reference proteome</keyword>
<protein>
    <submittedName>
        <fullName evidence="2">Uncharacterized protein</fullName>
    </submittedName>
</protein>
<organism evidence="2 3">
    <name type="scientific">Cephalotrichum gorgonifer</name>
    <dbReference type="NCBI Taxonomy" id="2041049"/>
    <lineage>
        <taxon>Eukaryota</taxon>
        <taxon>Fungi</taxon>
        <taxon>Dikarya</taxon>
        <taxon>Ascomycota</taxon>
        <taxon>Pezizomycotina</taxon>
        <taxon>Sordariomycetes</taxon>
        <taxon>Hypocreomycetidae</taxon>
        <taxon>Microascales</taxon>
        <taxon>Microascaceae</taxon>
        <taxon>Cephalotrichum</taxon>
    </lineage>
</organism>
<accession>A0AAE8MZN8</accession>
<comment type="caution">
    <text evidence="2">The sequence shown here is derived from an EMBL/GenBank/DDBJ whole genome shotgun (WGS) entry which is preliminary data.</text>
</comment>
<dbReference type="InterPro" id="IPR018870">
    <property type="entry name" value="Tti2"/>
</dbReference>
<dbReference type="EMBL" id="ONZQ02000007">
    <property type="protein sequence ID" value="SPO02628.1"/>
    <property type="molecule type" value="Genomic_DNA"/>
</dbReference>
<comment type="similarity">
    <text evidence="1">Belongs to the TTI2 family.</text>
</comment>
<dbReference type="PANTHER" id="PTHR32226:SF2">
    <property type="entry name" value="TELO2-INTERACTING PROTEIN 2"/>
    <property type="match status" value="1"/>
</dbReference>
<name>A0AAE8MZN8_9PEZI</name>
<evidence type="ECO:0000256" key="1">
    <source>
        <dbReference type="ARBA" id="ARBA00034736"/>
    </source>
</evidence>